<evidence type="ECO:0000256" key="1">
    <source>
        <dbReference type="SAM" id="MobiDB-lite"/>
    </source>
</evidence>
<gene>
    <name evidence="2" type="ORF">XTPLMG730_1011</name>
</gene>
<dbReference type="EMBL" id="CXOJ01000017">
    <property type="protein sequence ID" value="CTP85108.1"/>
    <property type="molecule type" value="Genomic_DNA"/>
</dbReference>
<dbReference type="Proteomes" id="UP000045978">
    <property type="component" value="Unassembled WGS sequence"/>
</dbReference>
<proteinExistence type="predicted"/>
<accession>A0A0K2ZHI3</accession>
<dbReference type="AlphaFoldDB" id="A0A0K2ZHI3"/>
<protein>
    <submittedName>
        <fullName evidence="2">Uncharacterized protein</fullName>
    </submittedName>
</protein>
<reference evidence="2 3" key="1">
    <citation type="submission" date="2015-07" db="EMBL/GenBank/DDBJ databases">
        <authorList>
            <person name="Noorani M."/>
        </authorList>
    </citation>
    <scope>NUCLEOTIDE SEQUENCE [LARGE SCALE GENOMIC DNA]</scope>
    <source>
        <strain evidence="2">LMG730</strain>
    </source>
</reference>
<feature type="region of interest" description="Disordered" evidence="1">
    <location>
        <begin position="1"/>
        <end position="36"/>
    </location>
</feature>
<dbReference type="RefSeq" id="WP_237651044.1">
    <property type="nucleotide sequence ID" value="NZ_CP076251.1"/>
</dbReference>
<evidence type="ECO:0000313" key="3">
    <source>
        <dbReference type="Proteomes" id="UP000045978"/>
    </source>
</evidence>
<organism evidence="2 3">
    <name type="scientific">Xanthomonas graminis pv. phlei</name>
    <dbReference type="NCBI Taxonomy" id="487906"/>
    <lineage>
        <taxon>Bacteria</taxon>
        <taxon>Pseudomonadati</taxon>
        <taxon>Pseudomonadota</taxon>
        <taxon>Gammaproteobacteria</taxon>
        <taxon>Lysobacterales</taxon>
        <taxon>Lysobacteraceae</taxon>
        <taxon>Xanthomonas</taxon>
        <taxon>Xanthomonas translucens group</taxon>
        <taxon>Xanthomonas graminis</taxon>
    </lineage>
</organism>
<evidence type="ECO:0000313" key="2">
    <source>
        <dbReference type="EMBL" id="CTP85108.1"/>
    </source>
</evidence>
<sequence>MTYTAADGTTHDINGTHPNRDNNPLDIRSGTFADNHGTLGDDRGFAIFSSPQAGLDAAAANMDRLNNNAGGTATLSDLITSWSPPSENPTSEMITTITTNSGLNPSDQWSSLSSDQRNAFISAYGKREGWDPNNH</sequence>
<name>A0A0K2ZHI3_9XANT</name>